<dbReference type="Proteomes" id="UP000886501">
    <property type="component" value="Unassembled WGS sequence"/>
</dbReference>
<organism evidence="1 2">
    <name type="scientific">Thelephora ganbajun</name>
    <name type="common">Ganba fungus</name>
    <dbReference type="NCBI Taxonomy" id="370292"/>
    <lineage>
        <taxon>Eukaryota</taxon>
        <taxon>Fungi</taxon>
        <taxon>Dikarya</taxon>
        <taxon>Basidiomycota</taxon>
        <taxon>Agaricomycotina</taxon>
        <taxon>Agaricomycetes</taxon>
        <taxon>Thelephorales</taxon>
        <taxon>Thelephoraceae</taxon>
        <taxon>Thelephora</taxon>
    </lineage>
</organism>
<comment type="caution">
    <text evidence="1">The sequence shown here is derived from an EMBL/GenBank/DDBJ whole genome shotgun (WGS) entry which is preliminary data.</text>
</comment>
<reference evidence="1" key="1">
    <citation type="submission" date="2019-10" db="EMBL/GenBank/DDBJ databases">
        <authorList>
            <consortium name="DOE Joint Genome Institute"/>
            <person name="Kuo A."/>
            <person name="Miyauchi S."/>
            <person name="Kiss E."/>
            <person name="Drula E."/>
            <person name="Kohler A."/>
            <person name="Sanchez-Garcia M."/>
            <person name="Andreopoulos B."/>
            <person name="Barry K.W."/>
            <person name="Bonito G."/>
            <person name="Buee M."/>
            <person name="Carver A."/>
            <person name="Chen C."/>
            <person name="Cichocki N."/>
            <person name="Clum A."/>
            <person name="Culley D."/>
            <person name="Crous P.W."/>
            <person name="Fauchery L."/>
            <person name="Girlanda M."/>
            <person name="Hayes R."/>
            <person name="Keri Z."/>
            <person name="Labutti K."/>
            <person name="Lipzen A."/>
            <person name="Lombard V."/>
            <person name="Magnuson J."/>
            <person name="Maillard F."/>
            <person name="Morin E."/>
            <person name="Murat C."/>
            <person name="Nolan M."/>
            <person name="Ohm R."/>
            <person name="Pangilinan J."/>
            <person name="Pereira M."/>
            <person name="Perotto S."/>
            <person name="Peter M."/>
            <person name="Riley R."/>
            <person name="Sitrit Y."/>
            <person name="Stielow B."/>
            <person name="Szollosi G."/>
            <person name="Zifcakova L."/>
            <person name="Stursova M."/>
            <person name="Spatafora J.W."/>
            <person name="Tedersoo L."/>
            <person name="Vaario L.-M."/>
            <person name="Yamada A."/>
            <person name="Yan M."/>
            <person name="Wang P."/>
            <person name="Xu J."/>
            <person name="Bruns T."/>
            <person name="Baldrian P."/>
            <person name="Vilgalys R."/>
            <person name="Henrissat B."/>
            <person name="Grigoriev I.V."/>
            <person name="Hibbett D."/>
            <person name="Nagy L.G."/>
            <person name="Martin F.M."/>
        </authorList>
    </citation>
    <scope>NUCLEOTIDE SEQUENCE</scope>
    <source>
        <strain evidence="1">P2</strain>
    </source>
</reference>
<protein>
    <submittedName>
        <fullName evidence="1">Uncharacterized protein</fullName>
    </submittedName>
</protein>
<gene>
    <name evidence="1" type="ORF">BDM02DRAFT_3272734</name>
</gene>
<evidence type="ECO:0000313" key="1">
    <source>
        <dbReference type="EMBL" id="KAF9643959.1"/>
    </source>
</evidence>
<keyword evidence="2" id="KW-1185">Reference proteome</keyword>
<name>A0ACB6Z2L9_THEGA</name>
<dbReference type="EMBL" id="MU118172">
    <property type="protein sequence ID" value="KAF9643959.1"/>
    <property type="molecule type" value="Genomic_DNA"/>
</dbReference>
<accession>A0ACB6Z2L9</accession>
<evidence type="ECO:0000313" key="2">
    <source>
        <dbReference type="Proteomes" id="UP000886501"/>
    </source>
</evidence>
<sequence length="227" mass="26229">MAPLLLSYSDLHPHPPHYLSAAFFLQHTDCCVQQANRWKFFGPNGTIPASQVVCSSLLEEYFDITQDIKAQDELKYVADSLEPIFDWLTEIGRELGGLALTHRWNLRETDLWSYMLRLQEIDKVRMDGKSGSGGTFRKVLLYTLWRCYVILYRLLLSSEPALEELMPTVNKLSMVKKCLDEVPNYGGSLSARNLYPLKEWLNEQEDGDDDYDEDDHGLLDDEDDREL</sequence>
<proteinExistence type="predicted"/>
<reference evidence="1" key="2">
    <citation type="journal article" date="2020" name="Nat. Commun.">
        <title>Large-scale genome sequencing of mycorrhizal fungi provides insights into the early evolution of symbiotic traits.</title>
        <authorList>
            <person name="Miyauchi S."/>
            <person name="Kiss E."/>
            <person name="Kuo A."/>
            <person name="Drula E."/>
            <person name="Kohler A."/>
            <person name="Sanchez-Garcia M."/>
            <person name="Morin E."/>
            <person name="Andreopoulos B."/>
            <person name="Barry K.W."/>
            <person name="Bonito G."/>
            <person name="Buee M."/>
            <person name="Carver A."/>
            <person name="Chen C."/>
            <person name="Cichocki N."/>
            <person name="Clum A."/>
            <person name="Culley D."/>
            <person name="Crous P.W."/>
            <person name="Fauchery L."/>
            <person name="Girlanda M."/>
            <person name="Hayes R.D."/>
            <person name="Keri Z."/>
            <person name="LaButti K."/>
            <person name="Lipzen A."/>
            <person name="Lombard V."/>
            <person name="Magnuson J."/>
            <person name="Maillard F."/>
            <person name="Murat C."/>
            <person name="Nolan M."/>
            <person name="Ohm R.A."/>
            <person name="Pangilinan J."/>
            <person name="Pereira M.F."/>
            <person name="Perotto S."/>
            <person name="Peter M."/>
            <person name="Pfister S."/>
            <person name="Riley R."/>
            <person name="Sitrit Y."/>
            <person name="Stielow J.B."/>
            <person name="Szollosi G."/>
            <person name="Zifcakova L."/>
            <person name="Stursova M."/>
            <person name="Spatafora J.W."/>
            <person name="Tedersoo L."/>
            <person name="Vaario L.M."/>
            <person name="Yamada A."/>
            <person name="Yan M."/>
            <person name="Wang P."/>
            <person name="Xu J."/>
            <person name="Bruns T."/>
            <person name="Baldrian P."/>
            <person name="Vilgalys R."/>
            <person name="Dunand C."/>
            <person name="Henrissat B."/>
            <person name="Grigoriev I.V."/>
            <person name="Hibbett D."/>
            <person name="Nagy L.G."/>
            <person name="Martin F.M."/>
        </authorList>
    </citation>
    <scope>NUCLEOTIDE SEQUENCE</scope>
    <source>
        <strain evidence="1">P2</strain>
    </source>
</reference>